<accession>A0A6N7XRS2</accession>
<evidence type="ECO:0000256" key="6">
    <source>
        <dbReference type="ARBA" id="ARBA00023136"/>
    </source>
</evidence>
<comment type="pathway">
    <text evidence="2">Cell wall biogenesis; lipoteichoic acid biosynthesis.</text>
</comment>
<dbReference type="PANTHER" id="PTHR47371:SF3">
    <property type="entry name" value="PHOSPHOGLYCEROL TRANSFERASE I"/>
    <property type="match status" value="1"/>
</dbReference>
<dbReference type="InterPro" id="IPR050448">
    <property type="entry name" value="OpgB/LTA_synthase_biosynth"/>
</dbReference>
<keyword evidence="4 8" id="KW-0812">Transmembrane</keyword>
<dbReference type="GO" id="GO:0005886">
    <property type="term" value="C:plasma membrane"/>
    <property type="evidence" value="ECO:0007669"/>
    <property type="project" value="UniProtKB-SubCell"/>
</dbReference>
<dbReference type="Gene3D" id="3.40.720.10">
    <property type="entry name" value="Alkaline Phosphatase, subunit A"/>
    <property type="match status" value="1"/>
</dbReference>
<dbReference type="SUPFAM" id="SSF53649">
    <property type="entry name" value="Alkaline phosphatase-like"/>
    <property type="match status" value="1"/>
</dbReference>
<evidence type="ECO:0000313" key="10">
    <source>
        <dbReference type="EMBL" id="MST72111.1"/>
    </source>
</evidence>
<sequence length="671" mass="72916">MIQDDERHSQPQEGARLEGPGETDGPTEEGSPEDRAGAHFLPQSGPSPDEGDDQAESPQDKGGETGDAAAAEDAAGNEATTLSPRDANDDEDWDNDLPPLDVAELPVGLLPEPERRPSPLARFRTALHNAAGGYLTTIITYGFPVVLIALAQRVSHDPRYAWMSLVELVLLWSLTNLLVKRLPRVAGVVKGILLALFNIQQLVLLFGGTYVSAIMLSNLGSIEDIQGGAGLYALGIAALVLLTFLRTRGVGKRGVADYAVLAGAVVAWGIAGASMGWSYSPLVSYPLVLQETQRNAAFAENVKNGHGDAGKFYHDGVQGGIDKPAEAQALGQTPNVVLIFTEGLSQSVVEDPRSLMPNVASYEQRSLDFTNYYNHTFATYRGLQGQLFSGEQLGNLDSSNYVSLQGILGLNGYQTTFINVEPNNSDFTSYLNDLGFDQVITEEGVNPEGGAQSLSDRQAYEYLLKTMEEQNGSGKPFFIAMYTVGTHATFDSPDKRFGDGSDPELNKFYNADYWFGQFMSEFQNSDLADNTIIVFTADHASYVDMGWNQAFPDYQRAFGSLDRVPFFIYYKGVKPQKVDAQGRNSLDMAPTLLDYLDVSAPNYFLGSSLFLQKDPSKYLETTFWQEGIIRSTATGQIETMSQADQDKVTATLQEYFAAKGTTSGGSGSNDD</sequence>
<keyword evidence="5 8" id="KW-1133">Transmembrane helix</keyword>
<feature type="transmembrane region" description="Helical" evidence="8">
    <location>
        <begin position="160"/>
        <end position="179"/>
    </location>
</feature>
<organism evidence="10 11">
    <name type="scientific">Olsenella porci</name>
    <dbReference type="NCBI Taxonomy" id="2652279"/>
    <lineage>
        <taxon>Bacteria</taxon>
        <taxon>Bacillati</taxon>
        <taxon>Actinomycetota</taxon>
        <taxon>Coriobacteriia</taxon>
        <taxon>Coriobacteriales</taxon>
        <taxon>Atopobiaceae</taxon>
        <taxon>Olsenella</taxon>
    </lineage>
</organism>
<dbReference type="PANTHER" id="PTHR47371">
    <property type="entry name" value="LIPOTEICHOIC ACID SYNTHASE"/>
    <property type="match status" value="1"/>
</dbReference>
<feature type="compositionally biased region" description="Low complexity" evidence="7">
    <location>
        <begin position="66"/>
        <end position="81"/>
    </location>
</feature>
<gene>
    <name evidence="10" type="ORF">FYJ68_03155</name>
</gene>
<dbReference type="InterPro" id="IPR000917">
    <property type="entry name" value="Sulfatase_N"/>
</dbReference>
<keyword evidence="3" id="KW-1003">Cell membrane</keyword>
<dbReference type="Pfam" id="PF00884">
    <property type="entry name" value="Sulfatase"/>
    <property type="match status" value="1"/>
</dbReference>
<feature type="domain" description="Sulfatase N-terminal" evidence="9">
    <location>
        <begin position="334"/>
        <end position="598"/>
    </location>
</feature>
<dbReference type="AlphaFoldDB" id="A0A6N7XRS2"/>
<reference evidence="10 11" key="1">
    <citation type="submission" date="2019-08" db="EMBL/GenBank/DDBJ databases">
        <title>In-depth cultivation of the pig gut microbiome towards novel bacterial diversity and tailored functional studies.</title>
        <authorList>
            <person name="Wylensek D."/>
            <person name="Hitch T.C.A."/>
            <person name="Clavel T."/>
        </authorList>
    </citation>
    <scope>NUCLEOTIDE SEQUENCE [LARGE SCALE GENOMIC DNA]</scope>
    <source>
        <strain evidence="10 11">CA-Schmier-601-WT-1</strain>
    </source>
</reference>
<proteinExistence type="predicted"/>
<name>A0A6N7XRS2_9ACTN</name>
<keyword evidence="6 8" id="KW-0472">Membrane</keyword>
<keyword evidence="10" id="KW-0378">Hydrolase</keyword>
<comment type="caution">
    <text evidence="10">The sequence shown here is derived from an EMBL/GenBank/DDBJ whole genome shotgun (WGS) entry which is preliminary data.</text>
</comment>
<evidence type="ECO:0000256" key="5">
    <source>
        <dbReference type="ARBA" id="ARBA00022989"/>
    </source>
</evidence>
<keyword evidence="10" id="KW-0808">Transferase</keyword>
<feature type="region of interest" description="Disordered" evidence="7">
    <location>
        <begin position="1"/>
        <end position="100"/>
    </location>
</feature>
<feature type="compositionally biased region" description="Basic and acidic residues" evidence="7">
    <location>
        <begin position="1"/>
        <end position="10"/>
    </location>
</feature>
<dbReference type="CDD" id="cd16015">
    <property type="entry name" value="LTA_synthase"/>
    <property type="match status" value="1"/>
</dbReference>
<feature type="transmembrane region" description="Helical" evidence="8">
    <location>
        <begin position="258"/>
        <end position="279"/>
    </location>
</feature>
<dbReference type="InterPro" id="IPR017850">
    <property type="entry name" value="Alkaline_phosphatase_core_sf"/>
</dbReference>
<feature type="transmembrane region" description="Helical" evidence="8">
    <location>
        <begin position="191"/>
        <end position="217"/>
    </location>
</feature>
<feature type="transmembrane region" description="Helical" evidence="8">
    <location>
        <begin position="132"/>
        <end position="154"/>
    </location>
</feature>
<keyword evidence="11" id="KW-1185">Reference proteome</keyword>
<dbReference type="GO" id="GO:0016787">
    <property type="term" value="F:hydrolase activity"/>
    <property type="evidence" value="ECO:0007669"/>
    <property type="project" value="UniProtKB-KW"/>
</dbReference>
<evidence type="ECO:0000256" key="1">
    <source>
        <dbReference type="ARBA" id="ARBA00004651"/>
    </source>
</evidence>
<protein>
    <submittedName>
        <fullName evidence="10">Sulfatase-like hydrolase/transferase</fullName>
    </submittedName>
</protein>
<feature type="transmembrane region" description="Helical" evidence="8">
    <location>
        <begin position="229"/>
        <end position="246"/>
    </location>
</feature>
<dbReference type="EMBL" id="VUNC01000002">
    <property type="protein sequence ID" value="MST72111.1"/>
    <property type="molecule type" value="Genomic_DNA"/>
</dbReference>
<evidence type="ECO:0000313" key="11">
    <source>
        <dbReference type="Proteomes" id="UP000469325"/>
    </source>
</evidence>
<dbReference type="GO" id="GO:0016740">
    <property type="term" value="F:transferase activity"/>
    <property type="evidence" value="ECO:0007669"/>
    <property type="project" value="UniProtKB-KW"/>
</dbReference>
<dbReference type="RefSeq" id="WP_154433913.1">
    <property type="nucleotide sequence ID" value="NZ_VUNC01000002.1"/>
</dbReference>
<dbReference type="Proteomes" id="UP000469325">
    <property type="component" value="Unassembled WGS sequence"/>
</dbReference>
<evidence type="ECO:0000259" key="9">
    <source>
        <dbReference type="Pfam" id="PF00884"/>
    </source>
</evidence>
<evidence type="ECO:0000256" key="7">
    <source>
        <dbReference type="SAM" id="MobiDB-lite"/>
    </source>
</evidence>
<evidence type="ECO:0000256" key="8">
    <source>
        <dbReference type="SAM" id="Phobius"/>
    </source>
</evidence>
<evidence type="ECO:0000256" key="3">
    <source>
        <dbReference type="ARBA" id="ARBA00022475"/>
    </source>
</evidence>
<comment type="subcellular location">
    <subcellularLocation>
        <location evidence="1">Cell membrane</location>
        <topology evidence="1">Multi-pass membrane protein</topology>
    </subcellularLocation>
</comment>
<evidence type="ECO:0000256" key="4">
    <source>
        <dbReference type="ARBA" id="ARBA00022692"/>
    </source>
</evidence>
<evidence type="ECO:0000256" key="2">
    <source>
        <dbReference type="ARBA" id="ARBA00004936"/>
    </source>
</evidence>